<comment type="subcellular location">
    <subcellularLocation>
        <location evidence="3">Nucleus</location>
        <location evidence="3">PML body</location>
    </subcellularLocation>
</comment>
<dbReference type="Pfam" id="PF00641">
    <property type="entry name" value="Zn_ribbon_RanBP"/>
    <property type="match status" value="2"/>
</dbReference>
<evidence type="ECO:0000256" key="11">
    <source>
        <dbReference type="ARBA" id="ARBA00023204"/>
    </source>
</evidence>
<dbReference type="PROSITE" id="PS50199">
    <property type="entry name" value="ZF_RANBP2_2"/>
    <property type="match status" value="2"/>
</dbReference>
<protein>
    <recommendedName>
        <fullName evidence="15">RanBP2-type domain-containing protein</fullName>
    </recommendedName>
</protein>
<reference evidence="16" key="1">
    <citation type="submission" date="2021-08" db="EMBL/GenBank/DDBJ databases">
        <title>WGS assembly of Ceratopteris richardii.</title>
        <authorList>
            <person name="Marchant D.B."/>
            <person name="Chen G."/>
            <person name="Jenkins J."/>
            <person name="Shu S."/>
            <person name="Leebens-Mack J."/>
            <person name="Grimwood J."/>
            <person name="Schmutz J."/>
            <person name="Soltis P."/>
            <person name="Soltis D."/>
            <person name="Chen Z.-H."/>
        </authorList>
    </citation>
    <scope>NUCLEOTIDE SEQUENCE</scope>
    <source>
        <strain evidence="16">Whitten #5841</strain>
        <tissue evidence="16">Leaf</tissue>
    </source>
</reference>
<dbReference type="FunFam" id="3.60.10.10:FF:000058">
    <property type="entry name" value="Tyrosyl-DNA phosphodiesterase 2"/>
    <property type="match status" value="1"/>
</dbReference>
<feature type="compositionally biased region" description="Polar residues" evidence="14">
    <location>
        <begin position="390"/>
        <end position="413"/>
    </location>
</feature>
<dbReference type="PANTHER" id="PTHR15822:SF4">
    <property type="entry name" value="TYROSYL-DNA PHOSPHODIESTERASE 2"/>
    <property type="match status" value="1"/>
</dbReference>
<evidence type="ECO:0000259" key="15">
    <source>
        <dbReference type="PROSITE" id="PS50199"/>
    </source>
</evidence>
<dbReference type="PROSITE" id="PS01358">
    <property type="entry name" value="ZF_RANBP2_1"/>
    <property type="match status" value="2"/>
</dbReference>
<dbReference type="OrthoDB" id="9975959at2759"/>
<keyword evidence="10" id="KW-0460">Magnesium</keyword>
<dbReference type="InterPro" id="IPR036691">
    <property type="entry name" value="Endo/exonu/phosph_ase_sf"/>
</dbReference>
<dbReference type="InterPro" id="IPR001876">
    <property type="entry name" value="Znf_RanBP2"/>
</dbReference>
<feature type="region of interest" description="Disordered" evidence="14">
    <location>
        <begin position="387"/>
        <end position="413"/>
    </location>
</feature>
<comment type="caution">
    <text evidence="16">The sequence shown here is derived from an EMBL/GenBank/DDBJ whole genome shotgun (WGS) entry which is preliminary data.</text>
</comment>
<dbReference type="SUPFAM" id="SSF56219">
    <property type="entry name" value="DNase I-like"/>
    <property type="match status" value="1"/>
</dbReference>
<dbReference type="EMBL" id="CM035413">
    <property type="protein sequence ID" value="KAH7430899.1"/>
    <property type="molecule type" value="Genomic_DNA"/>
</dbReference>
<dbReference type="InterPro" id="IPR036443">
    <property type="entry name" value="Znf_RanBP2_sf"/>
</dbReference>
<keyword evidence="11" id="KW-0234">DNA repair</keyword>
<keyword evidence="6" id="KW-0227">DNA damage</keyword>
<feature type="compositionally biased region" description="Polar residues" evidence="14">
    <location>
        <begin position="310"/>
        <end position="335"/>
    </location>
</feature>
<dbReference type="AlphaFoldDB" id="A0A8T2UEL8"/>
<evidence type="ECO:0000256" key="1">
    <source>
        <dbReference type="ARBA" id="ARBA00001936"/>
    </source>
</evidence>
<dbReference type="CDD" id="cd09080">
    <property type="entry name" value="TDP2"/>
    <property type="match status" value="1"/>
</dbReference>
<evidence type="ECO:0000256" key="10">
    <source>
        <dbReference type="ARBA" id="ARBA00022842"/>
    </source>
</evidence>
<dbReference type="GO" id="GO:0008270">
    <property type="term" value="F:zinc ion binding"/>
    <property type="evidence" value="ECO:0007669"/>
    <property type="project" value="UniProtKB-KW"/>
</dbReference>
<proteinExistence type="predicted"/>
<evidence type="ECO:0000256" key="3">
    <source>
        <dbReference type="ARBA" id="ARBA00004322"/>
    </source>
</evidence>
<evidence type="ECO:0000256" key="2">
    <source>
        <dbReference type="ARBA" id="ARBA00001946"/>
    </source>
</evidence>
<keyword evidence="5" id="KW-0479">Metal-binding</keyword>
<dbReference type="GO" id="GO:0070260">
    <property type="term" value="F:5'-tyrosyl-DNA phosphodiesterase activity"/>
    <property type="evidence" value="ECO:0007669"/>
    <property type="project" value="TreeGrafter"/>
</dbReference>
<dbReference type="GO" id="GO:0006302">
    <property type="term" value="P:double-strand break repair"/>
    <property type="evidence" value="ECO:0007669"/>
    <property type="project" value="TreeGrafter"/>
</dbReference>
<feature type="domain" description="RanBP2-type" evidence="15">
    <location>
        <begin position="240"/>
        <end position="271"/>
    </location>
</feature>
<evidence type="ECO:0000256" key="7">
    <source>
        <dbReference type="ARBA" id="ARBA00022771"/>
    </source>
</evidence>
<feature type="domain" description="RanBP2-type" evidence="15">
    <location>
        <begin position="192"/>
        <end position="221"/>
    </location>
</feature>
<dbReference type="InterPro" id="IPR005135">
    <property type="entry name" value="Endo/exonuclease/phosphatase"/>
</dbReference>
<keyword evidence="12" id="KW-0539">Nucleus</keyword>
<evidence type="ECO:0000256" key="5">
    <source>
        <dbReference type="ARBA" id="ARBA00022723"/>
    </source>
</evidence>
<dbReference type="SMART" id="SM00547">
    <property type="entry name" value="ZnF_RBZ"/>
    <property type="match status" value="2"/>
</dbReference>
<organism evidence="16 17">
    <name type="scientific">Ceratopteris richardii</name>
    <name type="common">Triangle waterfern</name>
    <dbReference type="NCBI Taxonomy" id="49495"/>
    <lineage>
        <taxon>Eukaryota</taxon>
        <taxon>Viridiplantae</taxon>
        <taxon>Streptophyta</taxon>
        <taxon>Embryophyta</taxon>
        <taxon>Tracheophyta</taxon>
        <taxon>Polypodiopsida</taxon>
        <taxon>Polypodiidae</taxon>
        <taxon>Polypodiales</taxon>
        <taxon>Pteridineae</taxon>
        <taxon>Pteridaceae</taxon>
        <taxon>Parkerioideae</taxon>
        <taxon>Ceratopteris</taxon>
    </lineage>
</organism>
<accession>A0A8T2UEL8</accession>
<sequence>MIKHLSIIAAAPCESYASLLLNQNRFSTLDNIYNVEGREPGDGVFEGFSVHLAHPIKRVMSGFSISFVKPPHTTYTSLLSYQVLSEKRSLIDLHRDTSFLAYQVLSEKKSLIELHRVSSVYQTNSRTSDSPSAPVSAFEAVIRRAVCPFPTSIAEGIITYSHVLPVPGLREVIESKEFFYWSSIGSLSYSNAMSFWTCSACTYVNQGNTNKCDMCEQIKKPPSASMQSHVPFLSSNSLHQDDVYKWGCRACTFLNKESVNRCEICGTSRSSIPLDSFVEIDSTLEEDTEGAENRMTRFWPLRSCTSSKSESQECLQTRRTTNSSVGSNNSATPQERPNRQNRKRNYEDDVEILSSNEPDCGLPSAVSNAMLHDLHCEKMLRNSHLHGGNTHASLSPQSNSLSRNPASDSSAGGGNSQTIVILTYNVWFREDLEVDARMNAIGAIILDHNPHFICLQEVTPNIYRLFQCSPWWGRYKCSVSPTMAGKRAYFCLLLCREDGTLFHRKAYSNSVMGRELCIAESKVGAGKQLFVATTHLESPCPAPPTWDQMFSPERVSQAKQAFDILMTYKNVVFGGDMNWDDKLDGAPPLPTGWHDVWLMLRPNEDGLTYDSKQNPLLTGSRLRKRLDRFFCHLQDFSLESIEMVGTQAIPGVMFEKEIKVKRESKKVQLPVLPSDHFGLLLKIAQKEEYK</sequence>
<keyword evidence="4" id="KW-0540">Nuclease</keyword>
<evidence type="ECO:0000313" key="16">
    <source>
        <dbReference type="EMBL" id="KAH7430899.1"/>
    </source>
</evidence>
<dbReference type="Pfam" id="PF03372">
    <property type="entry name" value="Exo_endo_phos"/>
    <property type="match status" value="1"/>
</dbReference>
<dbReference type="OMA" id="MSWSCAK"/>
<evidence type="ECO:0000256" key="9">
    <source>
        <dbReference type="ARBA" id="ARBA00022833"/>
    </source>
</evidence>
<dbReference type="GO" id="GO:0004518">
    <property type="term" value="F:nuclease activity"/>
    <property type="evidence" value="ECO:0007669"/>
    <property type="project" value="UniProtKB-KW"/>
</dbReference>
<dbReference type="Gene3D" id="3.60.10.10">
    <property type="entry name" value="Endonuclease/exonuclease/phosphatase"/>
    <property type="match status" value="1"/>
</dbReference>
<keyword evidence="9" id="KW-0862">Zinc</keyword>
<dbReference type="Proteomes" id="UP000825935">
    <property type="component" value="Chromosome 8"/>
</dbReference>
<keyword evidence="7 13" id="KW-0863">Zinc-finger</keyword>
<comment type="cofactor">
    <cofactor evidence="1">
        <name>Mn(2+)</name>
        <dbReference type="ChEBI" id="CHEBI:29035"/>
    </cofactor>
</comment>
<feature type="region of interest" description="Disordered" evidence="14">
    <location>
        <begin position="310"/>
        <end position="344"/>
    </location>
</feature>
<keyword evidence="8" id="KW-0378">Hydrolase</keyword>
<evidence type="ECO:0000256" key="6">
    <source>
        <dbReference type="ARBA" id="ARBA00022763"/>
    </source>
</evidence>
<name>A0A8T2UEL8_CERRI</name>
<comment type="cofactor">
    <cofactor evidence="2">
        <name>Mg(2+)</name>
        <dbReference type="ChEBI" id="CHEBI:18420"/>
    </cofactor>
</comment>
<evidence type="ECO:0000256" key="12">
    <source>
        <dbReference type="ARBA" id="ARBA00023242"/>
    </source>
</evidence>
<evidence type="ECO:0000256" key="8">
    <source>
        <dbReference type="ARBA" id="ARBA00022801"/>
    </source>
</evidence>
<evidence type="ECO:0000256" key="13">
    <source>
        <dbReference type="PROSITE-ProRule" id="PRU00322"/>
    </source>
</evidence>
<dbReference type="SUPFAM" id="SSF90209">
    <property type="entry name" value="Ran binding protein zinc finger-like"/>
    <property type="match status" value="2"/>
</dbReference>
<evidence type="ECO:0000256" key="4">
    <source>
        <dbReference type="ARBA" id="ARBA00022722"/>
    </source>
</evidence>
<dbReference type="Gene3D" id="2.30.30.380">
    <property type="entry name" value="Zn-finger domain of Sec23/24"/>
    <property type="match status" value="2"/>
</dbReference>
<dbReference type="PANTHER" id="PTHR15822">
    <property type="entry name" value="TRAF AND TNF RECEPTOR-ASSOCIATED PROTEIN"/>
    <property type="match status" value="1"/>
</dbReference>
<evidence type="ECO:0000313" key="17">
    <source>
        <dbReference type="Proteomes" id="UP000825935"/>
    </source>
</evidence>
<keyword evidence="17" id="KW-1185">Reference proteome</keyword>
<dbReference type="InterPro" id="IPR051547">
    <property type="entry name" value="TDP2-like"/>
</dbReference>
<dbReference type="GO" id="GO:0003697">
    <property type="term" value="F:single-stranded DNA binding"/>
    <property type="evidence" value="ECO:0007669"/>
    <property type="project" value="TreeGrafter"/>
</dbReference>
<dbReference type="GO" id="GO:0005737">
    <property type="term" value="C:cytoplasm"/>
    <property type="evidence" value="ECO:0007669"/>
    <property type="project" value="TreeGrafter"/>
</dbReference>
<evidence type="ECO:0000256" key="14">
    <source>
        <dbReference type="SAM" id="MobiDB-lite"/>
    </source>
</evidence>
<gene>
    <name evidence="16" type="ORF">KP509_08G019700</name>
</gene>